<sequence>RQLFPVLKRGRQISQCTHCRDLRKTKQSHVKCTCAVSSAPNPINGCLCEILLTCNCVAQHLQDIPQDSIKPCHSTVQPEITKDSMDSELFKFLADDLDQYLV</sequence>
<evidence type="ECO:0000313" key="1">
    <source>
        <dbReference type="EMBL" id="RCH84807.1"/>
    </source>
</evidence>
<comment type="caution">
    <text evidence="1">The sequence shown here is derived from an EMBL/GenBank/DDBJ whole genome shotgun (WGS) entry which is preliminary data.</text>
</comment>
<gene>
    <name evidence="1" type="ORF">CU098_009667</name>
</gene>
<feature type="non-terminal residue" evidence="1">
    <location>
        <position position="1"/>
    </location>
</feature>
<reference evidence="1 2" key="1">
    <citation type="journal article" date="2018" name="G3 (Bethesda)">
        <title>Phylogenetic and Phylogenomic Definition of Rhizopus Species.</title>
        <authorList>
            <person name="Gryganskyi A.P."/>
            <person name="Golan J."/>
            <person name="Dolatabadi S."/>
            <person name="Mondo S."/>
            <person name="Robb S."/>
            <person name="Idnurm A."/>
            <person name="Muszewska A."/>
            <person name="Steczkiewicz K."/>
            <person name="Masonjones S."/>
            <person name="Liao H.L."/>
            <person name="Gajdeczka M.T."/>
            <person name="Anike F."/>
            <person name="Vuek A."/>
            <person name="Anishchenko I.M."/>
            <person name="Voigt K."/>
            <person name="de Hoog G.S."/>
            <person name="Smith M.E."/>
            <person name="Heitman J."/>
            <person name="Vilgalys R."/>
            <person name="Stajich J.E."/>
        </authorList>
    </citation>
    <scope>NUCLEOTIDE SEQUENCE [LARGE SCALE GENOMIC DNA]</scope>
    <source>
        <strain evidence="1 2">LSU 92-RS-03</strain>
    </source>
</reference>
<organism evidence="1 2">
    <name type="scientific">Rhizopus stolonifer</name>
    <name type="common">Rhizopus nigricans</name>
    <dbReference type="NCBI Taxonomy" id="4846"/>
    <lineage>
        <taxon>Eukaryota</taxon>
        <taxon>Fungi</taxon>
        <taxon>Fungi incertae sedis</taxon>
        <taxon>Mucoromycota</taxon>
        <taxon>Mucoromycotina</taxon>
        <taxon>Mucoromycetes</taxon>
        <taxon>Mucorales</taxon>
        <taxon>Mucorineae</taxon>
        <taxon>Rhizopodaceae</taxon>
        <taxon>Rhizopus</taxon>
    </lineage>
</organism>
<keyword evidence="2" id="KW-1185">Reference proteome</keyword>
<name>A0A367J4E6_RHIST</name>
<dbReference type="Proteomes" id="UP000253551">
    <property type="component" value="Unassembled WGS sequence"/>
</dbReference>
<dbReference type="OrthoDB" id="5600085at2759"/>
<dbReference type="AlphaFoldDB" id="A0A367J4E6"/>
<accession>A0A367J4E6</accession>
<dbReference type="EMBL" id="PJQM01004340">
    <property type="protein sequence ID" value="RCH84807.1"/>
    <property type="molecule type" value="Genomic_DNA"/>
</dbReference>
<proteinExistence type="predicted"/>
<protein>
    <recommendedName>
        <fullName evidence="3">Copper-fist domain-containing protein</fullName>
    </recommendedName>
</protein>
<evidence type="ECO:0000313" key="2">
    <source>
        <dbReference type="Proteomes" id="UP000253551"/>
    </source>
</evidence>
<dbReference type="STRING" id="4846.A0A367J4E6"/>
<evidence type="ECO:0008006" key="3">
    <source>
        <dbReference type="Google" id="ProtNLM"/>
    </source>
</evidence>